<name>A0ABU2WQ41_9ACTN</name>
<dbReference type="RefSeq" id="WP_311410341.1">
    <property type="nucleotide sequence ID" value="NZ_JAVRFL010000003.1"/>
</dbReference>
<dbReference type="InterPro" id="IPR025410">
    <property type="entry name" value="Lant_dehyd"/>
</dbReference>
<sequence length="1053" mass="110289">MERSGTRNAAAVGGAGDAWWAPGLTLAERVRAADDGGSVVAGPGSEHAVRRLQDWRSAYELGTTGQFAHRLAALRITERQFLALLDRPPAALAAGSAAPGWAEFTERALGLAPDGAADPTPGTPWSDAFAGVLAPFVAAACADLRQRVRAPGTPAVVDLAAVYAGFADALRARLVAMASRTFVLELNVARAAGRLVGPTPEHRFAAFVADLAQRERLTRVMTDYPVLARILATACRHAVEAAAELLDRFVADRAEIVRRLFGGRDPGPLVGVDVAGDSHGHGRAVALLRFASGARVVYRPRSVAVHVHFNEVLDWLNGLLPELELRTLTVLAHGGYGWIEVVDRAACSDAAQVGAFYRRQGVLLALLYLLGMTDIHHENLIACADQPVLVDVETLLHPDLPVPTAAPDPAARALRTSVYRTALLPQPLIGERGLLDISGLGGDPGAQQLREVVEWAAAGTDTMHLVRGAAPVRAAENRPTLDGVPADAAGYTGELLAGFRAGYRAIARRAGDLTGPDGLLRRFTADELRVIARSTRTYTVLLSESTHPDVLRDALDRDQIFDLLWAASVDDPVRNRLVSREIEQLWDGDVPLFTCRPDDRDLTGGDGVGFVDVLDEPVLTTALRRIAAMGAVDQRDQEWIVRAALAGRLGGARHECAEPVPVRWEATAPDPGRLLTVACGIADKIISDAYDDGVFANWLGLEPVDGGHSTIMPLGAGLGNGYPGTALFLAELARLTDVDRYAEAARRAVRQLPVLLTAMQARPHLANTVGSGGFTGLGGIAYAAARLADLLRDDALGDSVEPAVRLAAIAAATDPNPGVLDGLAGCLAAMLAVNELTDLPLAAETARDCAKRLLAAVPALPAQPGFATGTAGIGWALLRFAQAEGDERYAEAGSAMLARAAAGPVPDPSAHSWCHGVPGIAVAIADQGPLLADPALAAFVDRAATAVSRSGLVDDHSLCHGELGRQEMLSVAAARGRRAAVSVRSDQAGQLVAALDQAGPRCGAAGGVSVPGLLDGLAGIGHGLLRIGFADRVPSALLLHAEPTTSDVVSRTR</sequence>
<evidence type="ECO:0000259" key="1">
    <source>
        <dbReference type="Pfam" id="PF13575"/>
    </source>
</evidence>
<dbReference type="Gene3D" id="1.50.10.20">
    <property type="match status" value="1"/>
</dbReference>
<keyword evidence="3" id="KW-1185">Reference proteome</keyword>
<organism evidence="2 3">
    <name type="scientific">Micromonospora reichwaldensis</name>
    <dbReference type="NCBI Taxonomy" id="3075516"/>
    <lineage>
        <taxon>Bacteria</taxon>
        <taxon>Bacillati</taxon>
        <taxon>Actinomycetota</taxon>
        <taxon>Actinomycetes</taxon>
        <taxon>Micromonosporales</taxon>
        <taxon>Micromonosporaceae</taxon>
        <taxon>Micromonospora</taxon>
    </lineage>
</organism>
<feature type="domain" description="Lantibiotic biosynthesis protein dehydration" evidence="1">
    <location>
        <begin position="224"/>
        <end position="595"/>
    </location>
</feature>
<protein>
    <submittedName>
        <fullName evidence="2">Type 2 lanthipeptide synthetase LanM family protein</fullName>
    </submittedName>
</protein>
<dbReference type="SUPFAM" id="SSF158745">
    <property type="entry name" value="LanC-like"/>
    <property type="match status" value="1"/>
</dbReference>
<dbReference type="InterPro" id="IPR017146">
    <property type="entry name" value="Lanti_2_LanM"/>
</dbReference>
<evidence type="ECO:0000313" key="3">
    <source>
        <dbReference type="Proteomes" id="UP001180973"/>
    </source>
</evidence>
<dbReference type="Pfam" id="PF13575">
    <property type="entry name" value="DUF4135"/>
    <property type="match status" value="1"/>
</dbReference>
<dbReference type="NCBIfam" id="TIGR03897">
    <property type="entry name" value="lanti_2_LanM"/>
    <property type="match status" value="1"/>
</dbReference>
<reference evidence="2" key="1">
    <citation type="submission" date="2023-09" db="EMBL/GenBank/DDBJ databases">
        <title>30 novel species of actinomycetes from the DSMZ collection.</title>
        <authorList>
            <person name="Nouioui I."/>
        </authorList>
    </citation>
    <scope>NUCLEOTIDE SEQUENCE</scope>
    <source>
        <strain evidence="2">DSM 115977</strain>
    </source>
</reference>
<dbReference type="CDD" id="cd04792">
    <property type="entry name" value="LanM-like"/>
    <property type="match status" value="1"/>
</dbReference>
<proteinExistence type="predicted"/>
<dbReference type="PIRSF" id="PIRSF037228">
    <property type="entry name" value="Lant_mod_RumM"/>
    <property type="match status" value="1"/>
</dbReference>
<gene>
    <name evidence="2" type="ORF">RM555_03095</name>
</gene>
<comment type="caution">
    <text evidence="2">The sequence shown here is derived from an EMBL/GenBank/DDBJ whole genome shotgun (WGS) entry which is preliminary data.</text>
</comment>
<dbReference type="Proteomes" id="UP001180973">
    <property type="component" value="Unassembled WGS sequence"/>
</dbReference>
<evidence type="ECO:0000313" key="2">
    <source>
        <dbReference type="EMBL" id="MDT0527976.1"/>
    </source>
</evidence>
<accession>A0ABU2WQ41</accession>
<dbReference type="PRINTS" id="PR01950">
    <property type="entry name" value="LANCSUPER"/>
</dbReference>
<dbReference type="SMART" id="SM01260">
    <property type="entry name" value="LANC_like"/>
    <property type="match status" value="1"/>
</dbReference>
<dbReference type="EMBL" id="JAVRFL010000003">
    <property type="protein sequence ID" value="MDT0527976.1"/>
    <property type="molecule type" value="Genomic_DNA"/>
</dbReference>
<dbReference type="InterPro" id="IPR007822">
    <property type="entry name" value="LANC-like"/>
</dbReference>
<dbReference type="PRINTS" id="PR01955">
    <property type="entry name" value="LANCFRANKIA"/>
</dbReference>
<dbReference type="Pfam" id="PF05147">
    <property type="entry name" value="LANC_like"/>
    <property type="match status" value="1"/>
</dbReference>